<feature type="compositionally biased region" description="Polar residues" evidence="2">
    <location>
        <begin position="277"/>
        <end position="288"/>
    </location>
</feature>
<gene>
    <name evidence="5" type="primary">LOC111103136</name>
</gene>
<sequence>MSFRKFLIDRGLSEDIVKRMEDDKIEVDVIQEMTDEDLKKYLPCKGDRIAAKAFARGEENKNIKDERKFALIESLRKRMGVPNLSSVSDTDDEGVTISKRKRYTIPRKCKTVKQAEAASKPDRALVVGFAIYEPTHEGYRQIRAPLGGGIRYPRVNKDTKKDELIRIITPLFFPGGKNCHGKMDDYTFDISTDVHGAQLMQDESIEDTMLRLGLKHFRCYLLARCQREDSLINDKEKSSDSVQKGSSSQKPNEIERRKTVKFTHNSKEHADSESDSDQSLPDPTLTNAESRENADNTDIRVIENRNIQTFYERQEELSFNNQSKSTPGFDKNLAQESGLSLGTTITTHYNEFEGIDHVESIQDSNQSVLVEFIPDLFSMPSTNSSGTNSSNVIETTYLNAHSEYESDNAGRIQFARCSLNDTEIDKTIPMVCQITVHRGRVCRDLIDFFSRDNIEIHDSTEFEINMLKEDGTPEAAEDNGGVMRDALTEFWDTFYLQYTEGNAFKVPVLRHDMTEIQWKSVAFVIRMGFIQEKVYPIKLVPSFMQQAIFGACIESDLIHSFLKFVSVMDRNVLERALKDFEAVDKDELFDALEQYDVKQAFNSENIKRILREVAHKELVQKPMFIADSFFKVLNATPLVQEDLSVLYSELEPTPKKVLSAIKFPEEMSSDEKVLSQYLKRLVREMDDPQNLQLFLRFCTGSDIMTKNDIQIRFTSSSVSSNVRCPSSHTCGCVLEIPRSYFQDPYVLFKSDFLSLLRNRYWQMDFV</sequence>
<dbReference type="Gene3D" id="3.30.2410.10">
    <property type="entry name" value="Hect, E3 ligase catalytic domain"/>
    <property type="match status" value="1"/>
</dbReference>
<dbReference type="Proteomes" id="UP000694844">
    <property type="component" value="Chromosome 7"/>
</dbReference>
<dbReference type="KEGG" id="cvn:111103136"/>
<feature type="compositionally biased region" description="Basic and acidic residues" evidence="2">
    <location>
        <begin position="289"/>
        <end position="301"/>
    </location>
</feature>
<dbReference type="GO" id="GO:0004842">
    <property type="term" value="F:ubiquitin-protein transferase activity"/>
    <property type="evidence" value="ECO:0007669"/>
    <property type="project" value="InterPro"/>
</dbReference>
<dbReference type="GeneID" id="111103136"/>
<reference evidence="5" key="1">
    <citation type="submission" date="2025-08" db="UniProtKB">
        <authorList>
            <consortium name="RefSeq"/>
        </authorList>
    </citation>
    <scope>IDENTIFICATION</scope>
    <source>
        <tissue evidence="5">Whole sample</tissue>
    </source>
</reference>
<evidence type="ECO:0000313" key="5">
    <source>
        <dbReference type="RefSeq" id="XP_022291886.1"/>
    </source>
</evidence>
<keyword evidence="4" id="KW-1185">Reference proteome</keyword>
<dbReference type="SUPFAM" id="SSF56204">
    <property type="entry name" value="Hect, E3 ligase catalytic domain"/>
    <property type="match status" value="1"/>
</dbReference>
<dbReference type="InterPro" id="IPR035983">
    <property type="entry name" value="Hect_E3_ubiquitin_ligase"/>
</dbReference>
<evidence type="ECO:0000256" key="2">
    <source>
        <dbReference type="SAM" id="MobiDB-lite"/>
    </source>
</evidence>
<feature type="domain" description="HECT" evidence="3">
    <location>
        <begin position="587"/>
        <end position="738"/>
    </location>
</feature>
<dbReference type="RefSeq" id="XP_022291886.1">
    <property type="nucleotide sequence ID" value="XM_022436178.1"/>
</dbReference>
<evidence type="ECO:0000259" key="3">
    <source>
        <dbReference type="Pfam" id="PF00632"/>
    </source>
</evidence>
<keyword evidence="1" id="KW-0833">Ubl conjugation pathway</keyword>
<proteinExistence type="predicted"/>
<dbReference type="InterPro" id="IPR000569">
    <property type="entry name" value="HECT_dom"/>
</dbReference>
<protein>
    <submittedName>
        <fullName evidence="5">Uncharacterized protein LOC111103136</fullName>
    </submittedName>
</protein>
<dbReference type="AlphaFoldDB" id="A0A8B8AL63"/>
<dbReference type="OrthoDB" id="5986703at2759"/>
<name>A0A8B8AL63_CRAVI</name>
<evidence type="ECO:0000313" key="4">
    <source>
        <dbReference type="Proteomes" id="UP000694844"/>
    </source>
</evidence>
<dbReference type="Pfam" id="PF00632">
    <property type="entry name" value="HECT"/>
    <property type="match status" value="1"/>
</dbReference>
<feature type="compositionally biased region" description="Low complexity" evidence="2">
    <location>
        <begin position="240"/>
        <end position="250"/>
    </location>
</feature>
<feature type="region of interest" description="Disordered" evidence="2">
    <location>
        <begin position="233"/>
        <end position="301"/>
    </location>
</feature>
<organism evidence="4 5">
    <name type="scientific">Crassostrea virginica</name>
    <name type="common">Eastern oyster</name>
    <dbReference type="NCBI Taxonomy" id="6565"/>
    <lineage>
        <taxon>Eukaryota</taxon>
        <taxon>Metazoa</taxon>
        <taxon>Spiralia</taxon>
        <taxon>Lophotrochozoa</taxon>
        <taxon>Mollusca</taxon>
        <taxon>Bivalvia</taxon>
        <taxon>Autobranchia</taxon>
        <taxon>Pteriomorphia</taxon>
        <taxon>Ostreida</taxon>
        <taxon>Ostreoidea</taxon>
        <taxon>Ostreidae</taxon>
        <taxon>Crassostrea</taxon>
    </lineage>
</organism>
<evidence type="ECO:0000256" key="1">
    <source>
        <dbReference type="ARBA" id="ARBA00022786"/>
    </source>
</evidence>
<accession>A0A8B8AL63</accession>